<comment type="caution">
    <text evidence="2">The sequence shown here is derived from an EMBL/GenBank/DDBJ whole genome shotgun (WGS) entry which is preliminary data.</text>
</comment>
<keyword evidence="1" id="KW-1133">Transmembrane helix</keyword>
<keyword evidence="1" id="KW-0472">Membrane</keyword>
<dbReference type="Pfam" id="PF07963">
    <property type="entry name" value="N_methyl"/>
    <property type="match status" value="1"/>
</dbReference>
<proteinExistence type="predicted"/>
<keyword evidence="1" id="KW-0812">Transmembrane</keyword>
<accession>A0ABN9IE91</accession>
<evidence type="ECO:0000313" key="2">
    <source>
        <dbReference type="EMBL" id="CAJ0775612.1"/>
    </source>
</evidence>
<name>A0ABN9IE91_9RALS</name>
<evidence type="ECO:0000313" key="3">
    <source>
        <dbReference type="Proteomes" id="UP001189813"/>
    </source>
</evidence>
<dbReference type="Proteomes" id="UP001189813">
    <property type="component" value="Unassembled WGS sequence"/>
</dbReference>
<dbReference type="InterPro" id="IPR012902">
    <property type="entry name" value="N_methyl_site"/>
</dbReference>
<sequence length="415" mass="42909">MSARIPYKRPLRAARQTGLSLIELMVALVVSMVIVGAVFGLMSVSEGRKRTTTSVNDINQSGVFALYQLDKAIRSAGSGYSQNWPLTYGCHLNVNLSGDQILPSPAKIPAPFSNLPTLLGGFGLVPLLIVQNGTPLATGSSDALITMAGNAGYGEIPTEFSGTAPSISGSVVNLSLINTMTFNAGNLVLVADRNNAKGNVQPCYVGQVQAAFTGSVATQLPLAGAYDASVGLDGNASSISATGVAMNLGNVGGGNLPGFGLYGVGANNTLMFYDLLQSAGNGYSAVPLADGVMEMHALYGIDPNNTGNVSWQAPTGAFDATTLSNGTQTAAANLYAIKAVRIGLILRTSLPERAQQFVGGGSAVTATGVVSPGPLVLFADVPGLAYTRTLKGAEQNYRYRVLETTIPLRNTLLQR</sequence>
<organism evidence="2 3">
    <name type="scientific">Ralstonia psammae</name>
    <dbReference type="NCBI Taxonomy" id="3058598"/>
    <lineage>
        <taxon>Bacteria</taxon>
        <taxon>Pseudomonadati</taxon>
        <taxon>Pseudomonadota</taxon>
        <taxon>Betaproteobacteria</taxon>
        <taxon>Burkholderiales</taxon>
        <taxon>Burkholderiaceae</taxon>
        <taxon>Ralstonia</taxon>
    </lineage>
</organism>
<gene>
    <name evidence="2" type="ORF">LMG19083_00054</name>
</gene>
<dbReference type="PROSITE" id="PS00409">
    <property type="entry name" value="PROKAR_NTER_METHYL"/>
    <property type="match status" value="1"/>
</dbReference>
<keyword evidence="3" id="KW-1185">Reference proteome</keyword>
<dbReference type="InterPro" id="IPR032092">
    <property type="entry name" value="PilW"/>
</dbReference>
<feature type="transmembrane region" description="Helical" evidence="1">
    <location>
        <begin position="21"/>
        <end position="42"/>
    </location>
</feature>
<protein>
    <recommendedName>
        <fullName evidence="4">Prepilin-type N-terminal cleavage/methylation domain-containing protein</fullName>
    </recommendedName>
</protein>
<evidence type="ECO:0000256" key="1">
    <source>
        <dbReference type="SAM" id="Phobius"/>
    </source>
</evidence>
<reference evidence="2 3" key="1">
    <citation type="submission" date="2023-07" db="EMBL/GenBank/DDBJ databases">
        <authorList>
            <person name="Peeters C."/>
        </authorList>
    </citation>
    <scope>NUCLEOTIDE SEQUENCE [LARGE SCALE GENOMIC DNA]</scope>
    <source>
        <strain evidence="2 3">LMG 19083</strain>
    </source>
</reference>
<dbReference type="RefSeq" id="WP_316663382.1">
    <property type="nucleotide sequence ID" value="NZ_CATZBU010000001.1"/>
</dbReference>
<evidence type="ECO:0008006" key="4">
    <source>
        <dbReference type="Google" id="ProtNLM"/>
    </source>
</evidence>
<dbReference type="Pfam" id="PF16074">
    <property type="entry name" value="PilW"/>
    <property type="match status" value="1"/>
</dbReference>
<dbReference type="EMBL" id="CATZBU010000001">
    <property type="protein sequence ID" value="CAJ0775612.1"/>
    <property type="molecule type" value="Genomic_DNA"/>
</dbReference>